<name>W0F2E8_9BACT</name>
<dbReference type="KEGG" id="nso:NIASO_02925"/>
<reference evidence="1 2" key="1">
    <citation type="submission" date="2013-12" db="EMBL/GenBank/DDBJ databases">
        <authorList>
            <consortium name="DOE Joint Genome Institute"/>
            <person name="Eisen J."/>
            <person name="Huntemann M."/>
            <person name="Han J."/>
            <person name="Chen A."/>
            <person name="Kyrpides N."/>
            <person name="Mavromatis K."/>
            <person name="Markowitz V."/>
            <person name="Palaniappan K."/>
            <person name="Ivanova N."/>
            <person name="Schaumberg A."/>
            <person name="Pati A."/>
            <person name="Liolios K."/>
            <person name="Nordberg H.P."/>
            <person name="Cantor M.N."/>
            <person name="Hua S.X."/>
            <person name="Woyke T."/>
        </authorList>
    </citation>
    <scope>NUCLEOTIDE SEQUENCE [LARGE SCALE GENOMIC DNA]</scope>
    <source>
        <strain evidence="2">DSM 19437</strain>
    </source>
</reference>
<organism evidence="1 2">
    <name type="scientific">Niabella soli DSM 19437</name>
    <dbReference type="NCBI Taxonomy" id="929713"/>
    <lineage>
        <taxon>Bacteria</taxon>
        <taxon>Pseudomonadati</taxon>
        <taxon>Bacteroidota</taxon>
        <taxon>Chitinophagia</taxon>
        <taxon>Chitinophagales</taxon>
        <taxon>Chitinophagaceae</taxon>
        <taxon>Niabella</taxon>
    </lineage>
</organism>
<dbReference type="Proteomes" id="UP000003586">
    <property type="component" value="Chromosome"/>
</dbReference>
<accession>W0F2E8</accession>
<protein>
    <submittedName>
        <fullName evidence="1">Uncharacterized protein</fullName>
    </submittedName>
</protein>
<evidence type="ECO:0000313" key="2">
    <source>
        <dbReference type="Proteomes" id="UP000003586"/>
    </source>
</evidence>
<sequence>MDKRLQKSFFWPRRFTHPDKSGADGAAQIILPSSAKVCFRFIGMRATFDPLICRDQFGCTLKSCCNAERWNCVRLWRICGSHQIYALTGGNTLFYYPSEIL</sequence>
<dbReference type="HOGENOM" id="CLU_2288551_0_0_10"/>
<dbReference type="STRING" id="929713.NIASO_02925"/>
<evidence type="ECO:0000313" key="1">
    <source>
        <dbReference type="EMBL" id="AHF17172.1"/>
    </source>
</evidence>
<dbReference type="AlphaFoldDB" id="W0F2E8"/>
<proteinExistence type="predicted"/>
<keyword evidence="2" id="KW-1185">Reference proteome</keyword>
<gene>
    <name evidence="1" type="ORF">NIASO_02925</name>
</gene>
<dbReference type="EMBL" id="CP007035">
    <property type="protein sequence ID" value="AHF17172.1"/>
    <property type="molecule type" value="Genomic_DNA"/>
</dbReference>